<dbReference type="EMBL" id="CAKXZT010000116">
    <property type="protein sequence ID" value="CAH2399520.1"/>
    <property type="molecule type" value="Genomic_DNA"/>
</dbReference>
<gene>
    <name evidence="1" type="ORF">MES5069_220204</name>
</gene>
<name>A0ABM9DS72_9HYPH</name>
<reference evidence="1 2" key="1">
    <citation type="submission" date="2022-03" db="EMBL/GenBank/DDBJ databases">
        <authorList>
            <person name="Brunel B."/>
        </authorList>
    </citation>
    <scope>NUCLEOTIDE SEQUENCE [LARGE SCALE GENOMIC DNA]</scope>
    <source>
        <strain evidence="1">STM5069sample</strain>
    </source>
</reference>
<comment type="caution">
    <text evidence="1">The sequence shown here is derived from an EMBL/GenBank/DDBJ whole genome shotgun (WGS) entry which is preliminary data.</text>
</comment>
<protein>
    <recommendedName>
        <fullName evidence="3">Transposase</fullName>
    </recommendedName>
</protein>
<accession>A0ABM9DS72</accession>
<dbReference type="Proteomes" id="UP001153050">
    <property type="component" value="Unassembled WGS sequence"/>
</dbReference>
<proteinExistence type="predicted"/>
<evidence type="ECO:0000313" key="1">
    <source>
        <dbReference type="EMBL" id="CAH2399520.1"/>
    </source>
</evidence>
<keyword evidence="2" id="KW-1185">Reference proteome</keyword>
<sequence length="66" mass="7630">MFNLLLQRAVFERMRLIERIKSPFFSVLRKTRPGAGNGTRHQANGKAERFIRTALRDWACAQAKPT</sequence>
<evidence type="ECO:0008006" key="3">
    <source>
        <dbReference type="Google" id="ProtNLM"/>
    </source>
</evidence>
<evidence type="ECO:0000313" key="2">
    <source>
        <dbReference type="Proteomes" id="UP001153050"/>
    </source>
</evidence>
<organism evidence="1 2">
    <name type="scientific">Mesorhizobium escarrei</name>
    <dbReference type="NCBI Taxonomy" id="666018"/>
    <lineage>
        <taxon>Bacteria</taxon>
        <taxon>Pseudomonadati</taxon>
        <taxon>Pseudomonadota</taxon>
        <taxon>Alphaproteobacteria</taxon>
        <taxon>Hyphomicrobiales</taxon>
        <taxon>Phyllobacteriaceae</taxon>
        <taxon>Mesorhizobium</taxon>
    </lineage>
</organism>